<reference evidence="1 2" key="1">
    <citation type="submission" date="2017-01" db="EMBL/GenBank/DDBJ databases">
        <title>Whole-Genome Shotgun Sequencing of Two beta-Proteobacterial Species in Search of the Bulgecin Biosynthetic Cluster.</title>
        <authorList>
            <person name="Horsman M.E."/>
            <person name="Marous D.R."/>
            <person name="Li R."/>
            <person name="Oliver R.A."/>
            <person name="Byun B."/>
            <person name="Emrich S.J."/>
            <person name="Boggess B."/>
            <person name="Townsend C.A."/>
            <person name="Mobashery S."/>
        </authorList>
    </citation>
    <scope>NUCLEOTIDE SEQUENCE [LARGE SCALE GENOMIC DNA]</scope>
    <source>
        <strain evidence="1 2">ATCC 31363</strain>
    </source>
</reference>
<accession>A0A2A4EZU1</accession>
<sequence length="218" mass="23519">MRLSVSVYRLSGLMFRLTSRFFPFVHAFRHHAGRAASSGAGTVLRSVTCVAVASAALIACSPTYDWRTVTNDTQGYSIDLPAKPSNDERQIDIGGTPMKMAMQIAEADHTVFAVGTVTLPSDDPQMQRTALEFLRAGLARNLGATPNAHVTQIPLAAGGQVLGIEMTFSGKAGANQESRTMHARLVARGRHVYQAAIIGSKNPAPEQIDQFFQSFKLD</sequence>
<dbReference type="EMBL" id="MTZV01000004">
    <property type="protein sequence ID" value="PCE25814.1"/>
    <property type="molecule type" value="Genomic_DNA"/>
</dbReference>
<dbReference type="Proteomes" id="UP000218022">
    <property type="component" value="Unassembled WGS sequence"/>
</dbReference>
<comment type="caution">
    <text evidence="1">The sequence shown here is derived from an EMBL/GenBank/DDBJ whole genome shotgun (WGS) entry which is preliminary data.</text>
</comment>
<organism evidence="1 2">
    <name type="scientific">Paraburkholderia acidicola</name>
    <dbReference type="NCBI Taxonomy" id="1912599"/>
    <lineage>
        <taxon>Bacteria</taxon>
        <taxon>Pseudomonadati</taxon>
        <taxon>Pseudomonadota</taxon>
        <taxon>Betaproteobacteria</taxon>
        <taxon>Burkholderiales</taxon>
        <taxon>Burkholderiaceae</taxon>
        <taxon>Paraburkholderia</taxon>
    </lineage>
</organism>
<evidence type="ECO:0008006" key="3">
    <source>
        <dbReference type="Google" id="ProtNLM"/>
    </source>
</evidence>
<name>A0A2A4EZU1_9BURK</name>
<proteinExistence type="predicted"/>
<protein>
    <recommendedName>
        <fullName evidence="3">Transmembrane protein</fullName>
    </recommendedName>
</protein>
<evidence type="ECO:0000313" key="2">
    <source>
        <dbReference type="Proteomes" id="UP000218022"/>
    </source>
</evidence>
<gene>
    <name evidence="1" type="ORF">BWP39_14905</name>
</gene>
<evidence type="ECO:0000313" key="1">
    <source>
        <dbReference type="EMBL" id="PCE25814.1"/>
    </source>
</evidence>
<dbReference type="AlphaFoldDB" id="A0A2A4EZU1"/>